<organism evidence="2 3">
    <name type="scientific">Pararge aegeria aegeria</name>
    <dbReference type="NCBI Taxonomy" id="348720"/>
    <lineage>
        <taxon>Eukaryota</taxon>
        <taxon>Metazoa</taxon>
        <taxon>Ecdysozoa</taxon>
        <taxon>Arthropoda</taxon>
        <taxon>Hexapoda</taxon>
        <taxon>Insecta</taxon>
        <taxon>Pterygota</taxon>
        <taxon>Neoptera</taxon>
        <taxon>Endopterygota</taxon>
        <taxon>Lepidoptera</taxon>
        <taxon>Glossata</taxon>
        <taxon>Ditrysia</taxon>
        <taxon>Papilionoidea</taxon>
        <taxon>Nymphalidae</taxon>
        <taxon>Satyrinae</taxon>
        <taxon>Satyrini</taxon>
        <taxon>Parargina</taxon>
        <taxon>Pararge</taxon>
    </lineage>
</organism>
<reference evidence="2" key="1">
    <citation type="submission" date="2022-03" db="EMBL/GenBank/DDBJ databases">
        <authorList>
            <person name="Lindestad O."/>
        </authorList>
    </citation>
    <scope>NUCLEOTIDE SEQUENCE</scope>
</reference>
<dbReference type="Proteomes" id="UP000838756">
    <property type="component" value="Unassembled WGS sequence"/>
</dbReference>
<protein>
    <submittedName>
        <fullName evidence="2">Jg1078 protein</fullName>
    </submittedName>
</protein>
<feature type="domain" description="Helitron helicase-like" evidence="1">
    <location>
        <begin position="1"/>
        <end position="39"/>
    </location>
</feature>
<evidence type="ECO:0000259" key="1">
    <source>
        <dbReference type="Pfam" id="PF14214"/>
    </source>
</evidence>
<name>A0A8S4QWV3_9NEOP</name>
<dbReference type="InterPro" id="IPR025476">
    <property type="entry name" value="Helitron_helicase-like"/>
</dbReference>
<accession>A0A8S4QWV3</accession>
<gene>
    <name evidence="2" type="primary">jg1078</name>
    <name evidence="2" type="ORF">PAEG_LOCUS5579</name>
</gene>
<dbReference type="Pfam" id="PF14214">
    <property type="entry name" value="Helitron_like_N"/>
    <property type="match status" value="1"/>
</dbReference>
<evidence type="ECO:0000313" key="3">
    <source>
        <dbReference type="Proteomes" id="UP000838756"/>
    </source>
</evidence>
<evidence type="ECO:0000313" key="2">
    <source>
        <dbReference type="EMBL" id="CAH2217696.1"/>
    </source>
</evidence>
<dbReference type="AlphaFoldDB" id="A0A8S4QWV3"/>
<comment type="caution">
    <text evidence="2">The sequence shown here is derived from an EMBL/GenBank/DDBJ whole genome shotgun (WGS) entry which is preliminary data.</text>
</comment>
<proteinExistence type="predicted"/>
<sequence length="207" mass="23283">MVVLPPSFTGGFRYMNERTQYAMTYVRHYGRPNLFITCNLSVIGLCCGDRSGSWQPEWSGHFMRGSLRAGWDTSVGFGCRGVSMRASTENGYPIAWGPFTGVDHWVAAYCASRVLSGHAQHTLAECPRWPEPREALAAILGQDLSLPAVVKAMAGSDKTWEAMVSFCEQVMSQKEAAERLREDMESQPMRLRRIGRRRLAHERRLPP</sequence>
<dbReference type="OrthoDB" id="7480128at2759"/>
<keyword evidence="3" id="KW-1185">Reference proteome</keyword>
<dbReference type="EMBL" id="CAKXAJ010018403">
    <property type="protein sequence ID" value="CAH2217696.1"/>
    <property type="molecule type" value="Genomic_DNA"/>
</dbReference>